<evidence type="ECO:0000256" key="3">
    <source>
        <dbReference type="ARBA" id="ARBA00021874"/>
    </source>
</evidence>
<dbReference type="PANTHER" id="PTHR11895:SF7">
    <property type="entry name" value="GLUTAMYL-TRNA(GLN) AMIDOTRANSFERASE SUBUNIT A, MITOCHONDRIAL"/>
    <property type="match status" value="1"/>
</dbReference>
<dbReference type="Pfam" id="PF01425">
    <property type="entry name" value="Amidase"/>
    <property type="match status" value="1"/>
</dbReference>
<dbReference type="InterPro" id="IPR023631">
    <property type="entry name" value="Amidase_dom"/>
</dbReference>
<dbReference type="OrthoDB" id="9777859at2"/>
<evidence type="ECO:0000259" key="4">
    <source>
        <dbReference type="Pfam" id="PF01425"/>
    </source>
</evidence>
<name>A0A120FR69_9BRAD</name>
<reference evidence="5 6" key="1">
    <citation type="submission" date="2015-11" db="EMBL/GenBank/DDBJ databases">
        <title>Draft Genome Sequence of the Strain BR 10303 (Bradyrhizobium sp.) isolated from nodules of Centrolobium paraense.</title>
        <authorList>
            <person name="Zelli J.E."/>
            <person name="Simoes-Araujo J.L."/>
            <person name="Barauna A.C."/>
            <person name="Silva K."/>
        </authorList>
    </citation>
    <scope>NUCLEOTIDE SEQUENCE [LARGE SCALE GENOMIC DNA]</scope>
    <source>
        <strain evidence="5 6">BR 10303</strain>
    </source>
</reference>
<evidence type="ECO:0000313" key="5">
    <source>
        <dbReference type="EMBL" id="KWV59661.1"/>
    </source>
</evidence>
<dbReference type="InterPro" id="IPR020556">
    <property type="entry name" value="Amidase_CS"/>
</dbReference>
<accession>A0A120FR69</accession>
<dbReference type="Proteomes" id="UP000057737">
    <property type="component" value="Unassembled WGS sequence"/>
</dbReference>
<comment type="similarity">
    <text evidence="2">Belongs to the amidase family.</text>
</comment>
<evidence type="ECO:0000256" key="2">
    <source>
        <dbReference type="ARBA" id="ARBA00009199"/>
    </source>
</evidence>
<dbReference type="SUPFAM" id="SSF75304">
    <property type="entry name" value="Amidase signature (AS) enzymes"/>
    <property type="match status" value="1"/>
</dbReference>
<dbReference type="PANTHER" id="PTHR11895">
    <property type="entry name" value="TRANSAMIDASE"/>
    <property type="match status" value="1"/>
</dbReference>
<dbReference type="Gene3D" id="3.90.1300.10">
    <property type="entry name" value="Amidase signature (AS) domain"/>
    <property type="match status" value="1"/>
</dbReference>
<comment type="caution">
    <text evidence="5">The sequence shown here is derived from an EMBL/GenBank/DDBJ whole genome shotgun (WGS) entry which is preliminary data.</text>
</comment>
<keyword evidence="5" id="KW-0378">Hydrolase</keyword>
<dbReference type="GO" id="GO:0016787">
    <property type="term" value="F:hydrolase activity"/>
    <property type="evidence" value="ECO:0007669"/>
    <property type="project" value="UniProtKB-KW"/>
</dbReference>
<comment type="function">
    <text evidence="1">Hydrolyzes indole-3-acetamide (IAM) into indole-3-acetic acid (IAA).</text>
</comment>
<proteinExistence type="inferred from homology"/>
<dbReference type="RefSeq" id="WP_066501562.1">
    <property type="nucleotide sequence ID" value="NZ_LNCU01000029.1"/>
</dbReference>
<evidence type="ECO:0000313" key="6">
    <source>
        <dbReference type="Proteomes" id="UP000057737"/>
    </source>
</evidence>
<dbReference type="AlphaFoldDB" id="A0A120FR69"/>
<organism evidence="5 6">
    <name type="scientific">Bradyrhizobium macuxiense</name>
    <dbReference type="NCBI Taxonomy" id="1755647"/>
    <lineage>
        <taxon>Bacteria</taxon>
        <taxon>Pseudomonadati</taxon>
        <taxon>Pseudomonadota</taxon>
        <taxon>Alphaproteobacteria</taxon>
        <taxon>Hyphomicrobiales</taxon>
        <taxon>Nitrobacteraceae</taxon>
        <taxon>Bradyrhizobium</taxon>
    </lineage>
</organism>
<dbReference type="InterPro" id="IPR000120">
    <property type="entry name" value="Amidase"/>
</dbReference>
<keyword evidence="6" id="KW-1185">Reference proteome</keyword>
<feature type="domain" description="Amidase" evidence="4">
    <location>
        <begin position="27"/>
        <end position="452"/>
    </location>
</feature>
<protein>
    <recommendedName>
        <fullName evidence="3">Indoleacetamide hydrolase</fullName>
    </recommendedName>
</protein>
<evidence type="ECO:0000256" key="1">
    <source>
        <dbReference type="ARBA" id="ARBA00003871"/>
    </source>
</evidence>
<dbReference type="EMBL" id="LNCU01000029">
    <property type="protein sequence ID" value="KWV59661.1"/>
    <property type="molecule type" value="Genomic_DNA"/>
</dbReference>
<gene>
    <name evidence="5" type="ORF">AS156_30705</name>
</gene>
<sequence length="474" mass="50624">MGFKEFGDYDAVGLAELVRKKDVTPKELLDEAIARTAKVDPQINAVVVKHYDYAERQIAKGLPDGPFTGVPFLLKDLDLLEGTRTTSGASSLKDFVADHNGTLTQRFLDSGLAIFGKSSSPEFGLMPTTETRLFGPTRNPWNLDHSSGGSSGGAGAAVAARILPAAHASDGGGSIRIPASASGVFGMKPTRARNPVGPDRGEGWGGFSVGHVLSISVRDSAVMMDTVHGAEPSSPYVARPPERPFSQEVGRDPGQLRISFTDKSPYGDAIDPEIAAAVRDIAKLLAGLGHHVEERAPPLAADPAPVMTTIVGGNTALTVRLLEQRFGRTLTSDDVEHLTLASAQNSMKLTPADYVAAQLAAFQISRGLATFFEECDIFLSPTLCTPPVRLGELNTMAEDLSHIAPILRRYMPGTSMFNMSGQPAMSVPLAWNKAGLPLGMMFAAKLGEEGRLFRLAGQLEQVRPWRDRRPPVCA</sequence>
<dbReference type="InterPro" id="IPR036928">
    <property type="entry name" value="AS_sf"/>
</dbReference>
<dbReference type="PROSITE" id="PS00571">
    <property type="entry name" value="AMIDASES"/>
    <property type="match status" value="1"/>
</dbReference>